<dbReference type="NCBIfam" id="TIGR02122">
    <property type="entry name" value="TRAP_TAXI"/>
    <property type="match status" value="1"/>
</dbReference>
<dbReference type="AlphaFoldDB" id="A0A2W2EIC0"/>
<evidence type="ECO:0000313" key="3">
    <source>
        <dbReference type="Proteomes" id="UP000248544"/>
    </source>
</evidence>
<accession>A0A2W2EIC0</accession>
<dbReference type="EMBL" id="POUA01000560">
    <property type="protein sequence ID" value="PZG22073.1"/>
    <property type="molecule type" value="Genomic_DNA"/>
</dbReference>
<feature type="compositionally biased region" description="Basic and acidic residues" evidence="1">
    <location>
        <begin position="1"/>
        <end position="20"/>
    </location>
</feature>
<evidence type="ECO:0000256" key="1">
    <source>
        <dbReference type="SAM" id="MobiDB-lite"/>
    </source>
</evidence>
<dbReference type="SUPFAM" id="SSF53850">
    <property type="entry name" value="Periplasmic binding protein-like II"/>
    <property type="match status" value="1"/>
</dbReference>
<gene>
    <name evidence="2" type="ORF">C1I98_36815</name>
</gene>
<reference evidence="2 3" key="1">
    <citation type="submission" date="2018-01" db="EMBL/GenBank/DDBJ databases">
        <title>Draft genome sequence of Sphaerisporangium sp. 7K107.</title>
        <authorList>
            <person name="Sahin N."/>
            <person name="Saygin H."/>
            <person name="Ay H."/>
        </authorList>
    </citation>
    <scope>NUCLEOTIDE SEQUENCE [LARGE SCALE GENOMIC DNA]</scope>
    <source>
        <strain evidence="2 3">7K107</strain>
    </source>
</reference>
<dbReference type="CDD" id="cd13569">
    <property type="entry name" value="PBP2_TAXI_TRAP_like_1"/>
    <property type="match status" value="1"/>
</dbReference>
<dbReference type="Pfam" id="PF16868">
    <property type="entry name" value="NMT1_3"/>
    <property type="match status" value="1"/>
</dbReference>
<organism evidence="2 3">
    <name type="scientific">Spongiactinospora gelatinilytica</name>
    <dbReference type="NCBI Taxonomy" id="2666298"/>
    <lineage>
        <taxon>Bacteria</taxon>
        <taxon>Bacillati</taxon>
        <taxon>Actinomycetota</taxon>
        <taxon>Actinomycetes</taxon>
        <taxon>Streptosporangiales</taxon>
        <taxon>Streptosporangiaceae</taxon>
        <taxon>Spongiactinospora</taxon>
    </lineage>
</organism>
<dbReference type="Proteomes" id="UP000248544">
    <property type="component" value="Unassembled WGS sequence"/>
</dbReference>
<evidence type="ECO:0008006" key="4">
    <source>
        <dbReference type="Google" id="ProtNLM"/>
    </source>
</evidence>
<name>A0A2W2EIC0_9ACTN</name>
<dbReference type="Gene3D" id="3.40.190.10">
    <property type="entry name" value="Periplasmic binding protein-like II"/>
    <property type="match status" value="2"/>
</dbReference>
<comment type="caution">
    <text evidence="2">The sequence shown here is derived from an EMBL/GenBank/DDBJ whole genome shotgun (WGS) entry which is preliminary data.</text>
</comment>
<dbReference type="InterPro" id="IPR011852">
    <property type="entry name" value="TRAP_TAXI"/>
</dbReference>
<feature type="region of interest" description="Disordered" evidence="1">
    <location>
        <begin position="1"/>
        <end position="42"/>
    </location>
</feature>
<keyword evidence="3" id="KW-1185">Reference proteome</keyword>
<sequence length="371" mass="39625">MGRDRAGDRPHPGRPHRDAARQAGRSPADRDGSQHRIPAALPRRLKATVPVAQARIPRWRTAIALAILTAIVTACANTGLPAAPRGPVRIASGSAGGVYALYGGALAHLVRQRFPETAAEPIATVGSVENIELLTAGKAEAGFVLADIAADALSGRGAFPGGRPIVALARLYDNYVQLVVRANGPIRTLADLAGRRVSIGAKGSGTAVVSERVLRLAGLYDDVVLDHQEISPSARALELGELDAFFWSGGLPSEGITGLRASTAVRLIDLGRVAGRLTRQYGELYTETTVPASVYGLADEVGTVSVPNYLVVHRDLPEPVAYWLTRTLFEEQPRLAEVHDEARRLDPGAAITTYPLDLHPGAARWYRQQHR</sequence>
<evidence type="ECO:0000313" key="2">
    <source>
        <dbReference type="EMBL" id="PZG22073.1"/>
    </source>
</evidence>
<dbReference type="PANTHER" id="PTHR42941:SF1">
    <property type="entry name" value="SLL1037 PROTEIN"/>
    <property type="match status" value="1"/>
</dbReference>
<dbReference type="PANTHER" id="PTHR42941">
    <property type="entry name" value="SLL1037 PROTEIN"/>
    <property type="match status" value="1"/>
</dbReference>
<protein>
    <recommendedName>
        <fullName evidence="4">TAXI family TRAP transporter solute-binding subunit</fullName>
    </recommendedName>
</protein>
<proteinExistence type="predicted"/>